<name>K0T1N8_THAOC</name>
<keyword evidence="4" id="KW-1185">Reference proteome</keyword>
<dbReference type="Pfam" id="PF02493">
    <property type="entry name" value="MORN"/>
    <property type="match status" value="6"/>
</dbReference>
<dbReference type="Proteomes" id="UP000266841">
    <property type="component" value="Unassembled WGS sequence"/>
</dbReference>
<comment type="caution">
    <text evidence="3">The sequence shown here is derived from an EMBL/GenBank/DDBJ whole genome shotgun (WGS) entry which is preliminary data.</text>
</comment>
<dbReference type="SMART" id="SM00698">
    <property type="entry name" value="MORN"/>
    <property type="match status" value="4"/>
</dbReference>
<reference evidence="3 4" key="1">
    <citation type="journal article" date="2012" name="Genome Biol.">
        <title>Genome and low-iron response of an oceanic diatom adapted to chronic iron limitation.</title>
        <authorList>
            <person name="Lommer M."/>
            <person name="Specht M."/>
            <person name="Roy A.S."/>
            <person name="Kraemer L."/>
            <person name="Andreson R."/>
            <person name="Gutowska M.A."/>
            <person name="Wolf J."/>
            <person name="Bergner S.V."/>
            <person name="Schilhabel M.B."/>
            <person name="Klostermeier U.C."/>
            <person name="Beiko R.G."/>
            <person name="Rosenstiel P."/>
            <person name="Hippler M."/>
            <person name="Laroche J."/>
        </authorList>
    </citation>
    <scope>NUCLEOTIDE SEQUENCE [LARGE SCALE GENOMIC DNA]</scope>
    <source>
        <strain evidence="3 4">CCMP1005</strain>
    </source>
</reference>
<dbReference type="InterPro" id="IPR003409">
    <property type="entry name" value="MORN"/>
</dbReference>
<evidence type="ECO:0008006" key="5">
    <source>
        <dbReference type="Google" id="ProtNLM"/>
    </source>
</evidence>
<feature type="compositionally biased region" description="Basic residues" evidence="2">
    <location>
        <begin position="524"/>
        <end position="534"/>
    </location>
</feature>
<dbReference type="PANTHER" id="PTHR23084:SF263">
    <property type="entry name" value="MORN REPEAT-CONTAINING PROTEIN 1"/>
    <property type="match status" value="1"/>
</dbReference>
<gene>
    <name evidence="3" type="ORF">THAOC_14885</name>
</gene>
<dbReference type="eggNOG" id="KOG1079">
    <property type="taxonomic scope" value="Eukaryota"/>
</dbReference>
<evidence type="ECO:0000313" key="4">
    <source>
        <dbReference type="Proteomes" id="UP000266841"/>
    </source>
</evidence>
<dbReference type="OrthoDB" id="270720at2759"/>
<dbReference type="SUPFAM" id="SSF82185">
    <property type="entry name" value="Histone H3 K4-specific methyltransferase SET7/9 N-terminal domain"/>
    <property type="match status" value="3"/>
</dbReference>
<protein>
    <recommendedName>
        <fullName evidence="5">F-box domain-containing protein</fullName>
    </recommendedName>
</protein>
<feature type="region of interest" description="Disordered" evidence="2">
    <location>
        <begin position="1"/>
        <end position="27"/>
    </location>
</feature>
<dbReference type="eggNOG" id="KOG0229">
    <property type="taxonomic scope" value="Eukaryota"/>
</dbReference>
<keyword evidence="1" id="KW-0677">Repeat</keyword>
<sequence>VRDGGSFFQIRGSRARGDEEDGPPRRRRKVQLEYPDGSTYVGEALDGKRDGRGKVTFANGYREEGIFVDGVLREGKATYTDGHVEEGVFVDGFLNGRGKITFADGTVQEGVFINGWLREGKVTSAADGEVHEGVFVDGCLREGKVTFADGEVHEGVFENNGLHGPGKITLTDGCEIEGDFAHGKLVQGTITNAELANGGTYTGQVTRIPSDVDGRSGFVPNGTGKKTKNGEVHEGVFGVDGFKGKVTCANGEVNEGVFDVDDVLREGKITFADEEVHEGVFDVGGLREGKITFPPEGRNGEVKKEGVFVNGRLNGRGKITYADGEVHEGDFVNGCLNGRGKITFADGEVHEGDFVNVCLNGHGKLTYDDGGIIKGTFVDGYIDAGTAENVKCDDGNIYTGEIVGGLPTGSLTTWLCLPNAFGPTGAASLIDVFHMHWQQHVSLPSFTSNQPRMLLSSAVMSSAPSALPRQLVKVHLVFVGVVLWGSKRPRPGIGGLSMLRTEVSFSSCNYAALSSVQLRGQNRRCSRYRRRRRTAKSEPADNSALDYTSALPPWCTSGQYWPSPDVSPETDAKRPETLLKLTCSNEPPHPTINPPQRPQPITSPMTRTLNAEKRQKVAAVESALFNPDVVFLLAVLLDARDICQVSLTCKTLGGKRASDGDGLSLVEEAVRRLFECASEWERSCLPKYPGEGWVELHHHLLMLRSKLTFFQLVGSNIEHGEEESIIQMYPWPNYQSDMIFDGIQSNTPMGLLLDLEEGMLSIYQNGQRLATLKDGLSGEYCWFAAIWGTTRSILIERGLTPGEQHGMK</sequence>
<evidence type="ECO:0000256" key="2">
    <source>
        <dbReference type="SAM" id="MobiDB-lite"/>
    </source>
</evidence>
<organism evidence="3 4">
    <name type="scientific">Thalassiosira oceanica</name>
    <name type="common">Marine diatom</name>
    <dbReference type="NCBI Taxonomy" id="159749"/>
    <lineage>
        <taxon>Eukaryota</taxon>
        <taxon>Sar</taxon>
        <taxon>Stramenopiles</taxon>
        <taxon>Ochrophyta</taxon>
        <taxon>Bacillariophyta</taxon>
        <taxon>Coscinodiscophyceae</taxon>
        <taxon>Thalassiosirophycidae</taxon>
        <taxon>Thalassiosirales</taxon>
        <taxon>Thalassiosiraceae</taxon>
        <taxon>Thalassiosira</taxon>
    </lineage>
</organism>
<feature type="region of interest" description="Disordered" evidence="2">
    <location>
        <begin position="524"/>
        <end position="543"/>
    </location>
</feature>
<dbReference type="AlphaFoldDB" id="K0T1N8"/>
<dbReference type="PANTHER" id="PTHR23084">
    <property type="entry name" value="PHOSPHATIDYLINOSITOL-4-PHOSPHATE 5-KINASE RELATED"/>
    <property type="match status" value="1"/>
</dbReference>
<evidence type="ECO:0000313" key="3">
    <source>
        <dbReference type="EMBL" id="EJK64382.1"/>
    </source>
</evidence>
<feature type="non-terminal residue" evidence="3">
    <location>
        <position position="1"/>
    </location>
</feature>
<dbReference type="Gene3D" id="2.20.110.10">
    <property type="entry name" value="Histone H3 K4-specific methyltransferase SET7/9 N-terminal domain"/>
    <property type="match status" value="3"/>
</dbReference>
<proteinExistence type="predicted"/>
<evidence type="ECO:0000256" key="1">
    <source>
        <dbReference type="ARBA" id="ARBA00022737"/>
    </source>
</evidence>
<dbReference type="EMBL" id="AGNL01017310">
    <property type="protein sequence ID" value="EJK64382.1"/>
    <property type="molecule type" value="Genomic_DNA"/>
</dbReference>
<accession>K0T1N8</accession>